<evidence type="ECO:0000313" key="3">
    <source>
        <dbReference type="Proteomes" id="UP000247696"/>
    </source>
</evidence>
<reference evidence="3" key="1">
    <citation type="submission" date="2017-11" db="EMBL/GenBank/DDBJ databases">
        <title>Otitis media/interna in a cat caused by the recently described species Corynebacterium provencense.</title>
        <authorList>
            <person name="Kittl S."/>
            <person name="Brodard I."/>
            <person name="Rychener L."/>
            <person name="Jores J."/>
            <person name="Roosje P."/>
            <person name="Gobeli Brawand S."/>
        </authorList>
    </citation>
    <scope>NUCLEOTIDE SEQUENCE [LARGE SCALE GENOMIC DNA]</scope>
    <source>
        <strain evidence="3">17KM38</strain>
    </source>
</reference>
<accession>A0A2Z3YR20</accession>
<dbReference type="Proteomes" id="UP000247696">
    <property type="component" value="Chromosome"/>
</dbReference>
<evidence type="ECO:0000313" key="2">
    <source>
        <dbReference type="EMBL" id="AWT27338.1"/>
    </source>
</evidence>
<dbReference type="RefSeq" id="WP_162620279.1">
    <property type="nucleotide sequence ID" value="NZ_CP024988.1"/>
</dbReference>
<name>A0A2Z3YR20_9CORY</name>
<gene>
    <name evidence="2" type="ORF">Csp1_25940</name>
</gene>
<evidence type="ECO:0000256" key="1">
    <source>
        <dbReference type="SAM" id="MobiDB-lite"/>
    </source>
</evidence>
<organism evidence="2 3">
    <name type="scientific">Corynebacterium provencense</name>
    <dbReference type="NCBI Taxonomy" id="1737425"/>
    <lineage>
        <taxon>Bacteria</taxon>
        <taxon>Bacillati</taxon>
        <taxon>Actinomycetota</taxon>
        <taxon>Actinomycetes</taxon>
        <taxon>Mycobacteriales</taxon>
        <taxon>Corynebacteriaceae</taxon>
        <taxon>Corynebacterium</taxon>
    </lineage>
</organism>
<protein>
    <submittedName>
        <fullName evidence="2">Uncharacterized protein</fullName>
    </submittedName>
</protein>
<dbReference type="EMBL" id="CP024988">
    <property type="protein sequence ID" value="AWT27338.1"/>
    <property type="molecule type" value="Genomic_DNA"/>
</dbReference>
<keyword evidence="3" id="KW-1185">Reference proteome</keyword>
<feature type="region of interest" description="Disordered" evidence="1">
    <location>
        <begin position="1"/>
        <end position="44"/>
    </location>
</feature>
<dbReference type="KEGG" id="cpre:Csp1_25940"/>
<sequence>MTTTPPFGNPYGPVSGGPPNPFSAQEGMPAATTGTPLFPEPAAAAPSAMRRLGAHRNHLTFFVVETYPRKNPDRCTENDYVAGSASSRIRQVAPATASVCVLVT</sequence>
<proteinExistence type="predicted"/>
<dbReference type="STRING" id="1737425.GCA_900049755_01078"/>
<dbReference type="AlphaFoldDB" id="A0A2Z3YR20"/>